<evidence type="ECO:0000256" key="1">
    <source>
        <dbReference type="SAM" id="Phobius"/>
    </source>
</evidence>
<gene>
    <name evidence="2" type="ORF">N4264_19850</name>
</gene>
<dbReference type="Proteomes" id="UP001064632">
    <property type="component" value="Chromosome"/>
</dbReference>
<dbReference type="EMBL" id="CP104694">
    <property type="protein sequence ID" value="UXI66984.1"/>
    <property type="molecule type" value="Genomic_DNA"/>
</dbReference>
<name>A0ABY6BBB0_9GAMM</name>
<keyword evidence="1" id="KW-0812">Transmembrane</keyword>
<dbReference type="RefSeq" id="WP_261693960.1">
    <property type="nucleotide sequence ID" value="NZ_CP104694.1"/>
</dbReference>
<reference evidence="2" key="1">
    <citation type="submission" date="2022-09" db="EMBL/GenBank/DDBJ databases">
        <title>Tahibacter sp. nov., isolated from a fresh water.</title>
        <authorList>
            <person name="Baek J.H."/>
            <person name="Lee J.K."/>
            <person name="Kim J.M."/>
            <person name="Jeon C.O."/>
        </authorList>
    </citation>
    <scope>NUCLEOTIDE SEQUENCE</scope>
    <source>
        <strain evidence="2">W38</strain>
    </source>
</reference>
<evidence type="ECO:0008006" key="4">
    <source>
        <dbReference type="Google" id="ProtNLM"/>
    </source>
</evidence>
<sequence length="101" mass="10975">MLFLMLVALAVAVAGATAYLMSWPLVATQLRDRHPAQRPLVGVTPFSPGGFVWFLRFAWRRLGDKDLSFLAFPASVAAWGIAVGSALTILTYLLRKSGIVV</sequence>
<feature type="transmembrane region" description="Helical" evidence="1">
    <location>
        <begin position="42"/>
        <end position="59"/>
    </location>
</feature>
<keyword evidence="1" id="KW-0472">Membrane</keyword>
<proteinExistence type="predicted"/>
<feature type="transmembrane region" description="Helical" evidence="1">
    <location>
        <begin position="71"/>
        <end position="94"/>
    </location>
</feature>
<keyword evidence="1" id="KW-1133">Transmembrane helix</keyword>
<organism evidence="2 3">
    <name type="scientific">Tahibacter amnicola</name>
    <dbReference type="NCBI Taxonomy" id="2976241"/>
    <lineage>
        <taxon>Bacteria</taxon>
        <taxon>Pseudomonadati</taxon>
        <taxon>Pseudomonadota</taxon>
        <taxon>Gammaproteobacteria</taxon>
        <taxon>Lysobacterales</taxon>
        <taxon>Rhodanobacteraceae</taxon>
        <taxon>Tahibacter</taxon>
    </lineage>
</organism>
<accession>A0ABY6BBB0</accession>
<protein>
    <recommendedName>
        <fullName evidence="4">Transmembrane protein</fullName>
    </recommendedName>
</protein>
<evidence type="ECO:0000313" key="3">
    <source>
        <dbReference type="Proteomes" id="UP001064632"/>
    </source>
</evidence>
<evidence type="ECO:0000313" key="2">
    <source>
        <dbReference type="EMBL" id="UXI66984.1"/>
    </source>
</evidence>
<keyword evidence="3" id="KW-1185">Reference proteome</keyword>